<keyword evidence="1" id="KW-0732">Signal</keyword>
<accession>A0A533Q9W3</accession>
<name>A0A533Q9W3_9BACT</name>
<sequence length="193" mass="21861">MVNKKIFIASISSLLLGISALVSPVKGDMPDAGSAPAPYPKAAVFNHQYEFLGKAPHVDDGIVFKPSPANWKKGRKVSVLWSLTKTEMRKFYKQGVYFRLYIDWNHDGDWDDAGEMVIDSHKGKSKIDKRRNKFREKFVVPCHTQNSPFWARAWVSYGYPSPAFGNISTSFGEIEDYNLIPCENNAIIISRKN</sequence>
<comment type="caution">
    <text evidence="3">The sequence shown here is derived from an EMBL/GenBank/DDBJ whole genome shotgun (WGS) entry which is preliminary data.</text>
</comment>
<feature type="signal peptide" evidence="1">
    <location>
        <begin position="1"/>
        <end position="27"/>
    </location>
</feature>
<dbReference type="Proteomes" id="UP000319783">
    <property type="component" value="Unassembled WGS sequence"/>
</dbReference>
<proteinExistence type="predicted"/>
<dbReference type="EMBL" id="SULG01000048">
    <property type="protein sequence ID" value="TLD41455.1"/>
    <property type="molecule type" value="Genomic_DNA"/>
</dbReference>
<evidence type="ECO:0000256" key="1">
    <source>
        <dbReference type="SAM" id="SignalP"/>
    </source>
</evidence>
<evidence type="ECO:0000313" key="4">
    <source>
        <dbReference type="Proteomes" id="UP000319783"/>
    </source>
</evidence>
<dbReference type="AlphaFoldDB" id="A0A533Q9W3"/>
<feature type="chain" id="PRO_5021971792" description="GEVED domain-containing protein" evidence="1">
    <location>
        <begin position="28"/>
        <end position="193"/>
    </location>
</feature>
<gene>
    <name evidence="3" type="ORF">JETT_2302</name>
</gene>
<dbReference type="InterPro" id="IPR045474">
    <property type="entry name" value="GEVED"/>
</dbReference>
<evidence type="ECO:0000259" key="2">
    <source>
        <dbReference type="Pfam" id="PF20009"/>
    </source>
</evidence>
<dbReference type="Pfam" id="PF20009">
    <property type="entry name" value="GEVED"/>
    <property type="match status" value="1"/>
</dbReference>
<organism evidence="3 4">
    <name type="scientific">Candidatus Jettenia ecosi</name>
    <dbReference type="NCBI Taxonomy" id="2494326"/>
    <lineage>
        <taxon>Bacteria</taxon>
        <taxon>Pseudomonadati</taxon>
        <taxon>Planctomycetota</taxon>
        <taxon>Candidatus Brocadiia</taxon>
        <taxon>Candidatus Brocadiales</taxon>
        <taxon>Candidatus Brocadiaceae</taxon>
        <taxon>Candidatus Jettenia</taxon>
    </lineage>
</organism>
<protein>
    <recommendedName>
        <fullName evidence="2">GEVED domain-containing protein</fullName>
    </recommendedName>
</protein>
<feature type="domain" description="GEVED" evidence="2">
    <location>
        <begin position="97"/>
        <end position="179"/>
    </location>
</feature>
<reference evidence="3 4" key="1">
    <citation type="submission" date="2019-04" db="EMBL/GenBank/DDBJ databases">
        <title>Genome of a novel bacterium Candidatus Jettenia ecosi reconstructed from metagenome of an anammox bioreactor.</title>
        <authorList>
            <person name="Mardanov A.V."/>
            <person name="Beletsky A.V."/>
            <person name="Ravin N.V."/>
            <person name="Botchkova E.A."/>
            <person name="Litti Y.V."/>
            <person name="Nozhevnikova A.N."/>
        </authorList>
    </citation>
    <scope>NUCLEOTIDE SEQUENCE [LARGE SCALE GENOMIC DNA]</scope>
    <source>
        <strain evidence="3">J2</strain>
    </source>
</reference>
<evidence type="ECO:0000313" key="3">
    <source>
        <dbReference type="EMBL" id="TLD41455.1"/>
    </source>
</evidence>